<evidence type="ECO:0000256" key="10">
    <source>
        <dbReference type="ARBA" id="ARBA00031630"/>
    </source>
</evidence>
<keyword evidence="15" id="KW-1185">Reference proteome</keyword>
<keyword evidence="6" id="KW-0686">Riboflavin biosynthesis</keyword>
<evidence type="ECO:0000256" key="12">
    <source>
        <dbReference type="ARBA" id="ARBA00049020"/>
    </source>
</evidence>
<dbReference type="Pfam" id="PF01872">
    <property type="entry name" value="RibD_C"/>
    <property type="match status" value="1"/>
</dbReference>
<comment type="catalytic activity">
    <reaction evidence="11">
        <text>2,5-diamino-6-(1-D-ribitylamino)pyrimidin-4(3H)-one 5'-phosphate + NAD(+) = 2,5-diamino-6-(1-D-ribosylamino)pyrimidin-4(3H)-one 5'-phosphate + NADH + H(+)</text>
        <dbReference type="Rhea" id="RHEA:27274"/>
        <dbReference type="ChEBI" id="CHEBI:15378"/>
        <dbReference type="ChEBI" id="CHEBI:57540"/>
        <dbReference type="ChEBI" id="CHEBI:57945"/>
        <dbReference type="ChEBI" id="CHEBI:58890"/>
        <dbReference type="ChEBI" id="CHEBI:59545"/>
        <dbReference type="EC" id="1.1.1.302"/>
    </reaction>
</comment>
<evidence type="ECO:0000256" key="4">
    <source>
        <dbReference type="ARBA" id="ARBA00012851"/>
    </source>
</evidence>
<comment type="catalytic activity">
    <reaction evidence="12">
        <text>2,5-diamino-6-(1-D-ribitylamino)pyrimidin-4(3H)-one 5'-phosphate + NADP(+) = 2,5-diamino-6-(1-D-ribosylamino)pyrimidin-4(3H)-one 5'-phosphate + NADPH + H(+)</text>
        <dbReference type="Rhea" id="RHEA:27278"/>
        <dbReference type="ChEBI" id="CHEBI:15378"/>
        <dbReference type="ChEBI" id="CHEBI:57783"/>
        <dbReference type="ChEBI" id="CHEBI:58349"/>
        <dbReference type="ChEBI" id="CHEBI:58890"/>
        <dbReference type="ChEBI" id="CHEBI:59545"/>
        <dbReference type="EC" id="1.1.1.302"/>
    </reaction>
</comment>
<dbReference type="AlphaFoldDB" id="A0A9N9F2T1"/>
<dbReference type="GO" id="GO:0009231">
    <property type="term" value="P:riboflavin biosynthetic process"/>
    <property type="evidence" value="ECO:0007669"/>
    <property type="project" value="UniProtKB-KW"/>
</dbReference>
<dbReference type="OrthoDB" id="5432at2759"/>
<evidence type="ECO:0000313" key="14">
    <source>
        <dbReference type="EMBL" id="CAG8505952.1"/>
    </source>
</evidence>
<keyword evidence="7" id="KW-0521">NADP</keyword>
<evidence type="ECO:0000259" key="13">
    <source>
        <dbReference type="Pfam" id="PF01872"/>
    </source>
</evidence>
<dbReference type="Gene3D" id="3.40.430.10">
    <property type="entry name" value="Dihydrofolate Reductase, subunit A"/>
    <property type="match status" value="1"/>
</dbReference>
<dbReference type="Proteomes" id="UP000789572">
    <property type="component" value="Unassembled WGS sequence"/>
</dbReference>
<dbReference type="GO" id="GO:0008703">
    <property type="term" value="F:5-amino-6-(5-phosphoribosylamino)uracil reductase activity"/>
    <property type="evidence" value="ECO:0007669"/>
    <property type="project" value="InterPro"/>
</dbReference>
<organism evidence="14 15">
    <name type="scientific">Paraglomus occultum</name>
    <dbReference type="NCBI Taxonomy" id="144539"/>
    <lineage>
        <taxon>Eukaryota</taxon>
        <taxon>Fungi</taxon>
        <taxon>Fungi incertae sedis</taxon>
        <taxon>Mucoromycota</taxon>
        <taxon>Glomeromycotina</taxon>
        <taxon>Glomeromycetes</taxon>
        <taxon>Paraglomerales</taxon>
        <taxon>Paraglomeraceae</taxon>
        <taxon>Paraglomus</taxon>
    </lineage>
</organism>
<sequence length="261" mass="29098">MIHSHAREFLSKVFPEQEAREKRNNVFVTLTYAQSLDGKIAGEGGEQILLSGEESMTMTHRMRTKHDGILVGIGTVLSDDPKLTARRLESGEESTISQPRPIILDPKLKFPLNAKLLNKDESNGHRKMPWIFTQHKHDMKKKLLLEQAGAKVLTIDSDENGNLSLSQLLAVLYRPPLSISRLMVEGGAKIIQSFFKSGLVDLLVVTIAPVYVVRGISVVDEENQGQGTVDSPSKGIKFIQREVHYEQFGRDVVMAVVLTKD</sequence>
<dbReference type="PANTHER" id="PTHR38011:SF7">
    <property type="entry name" value="2,5-DIAMINO-6-RIBOSYLAMINO-4(3H)-PYRIMIDINONE 5'-PHOSPHATE REDUCTASE"/>
    <property type="match status" value="1"/>
</dbReference>
<gene>
    <name evidence="14" type="ORF">POCULU_LOCUS2818</name>
</gene>
<evidence type="ECO:0000256" key="6">
    <source>
        <dbReference type="ARBA" id="ARBA00022619"/>
    </source>
</evidence>
<comment type="caution">
    <text evidence="14">The sequence shown here is derived from an EMBL/GenBank/DDBJ whole genome shotgun (WGS) entry which is preliminary data.</text>
</comment>
<comment type="similarity">
    <text evidence="3">Belongs to the HTP reductase family.</text>
</comment>
<evidence type="ECO:0000256" key="5">
    <source>
        <dbReference type="ARBA" id="ARBA00015035"/>
    </source>
</evidence>
<evidence type="ECO:0000256" key="8">
    <source>
        <dbReference type="ARBA" id="ARBA00023002"/>
    </source>
</evidence>
<dbReference type="PANTHER" id="PTHR38011">
    <property type="entry name" value="DIHYDROFOLATE REDUCTASE FAMILY PROTEIN (AFU_ORTHOLOGUE AFUA_8G06820)"/>
    <property type="match status" value="1"/>
</dbReference>
<dbReference type="InterPro" id="IPR002734">
    <property type="entry name" value="RibDG_C"/>
</dbReference>
<comment type="pathway">
    <text evidence="2">Cofactor biosynthesis; riboflavin biosynthesis.</text>
</comment>
<name>A0A9N9F2T1_9GLOM</name>
<evidence type="ECO:0000256" key="11">
    <source>
        <dbReference type="ARBA" id="ARBA00047550"/>
    </source>
</evidence>
<dbReference type="InterPro" id="IPR024072">
    <property type="entry name" value="DHFR-like_dom_sf"/>
</dbReference>
<dbReference type="EC" id="1.1.1.302" evidence="4"/>
<accession>A0A9N9F2T1</accession>
<protein>
    <recommendedName>
        <fullName evidence="5">2,5-diamino-6-ribosylamino-4(3H)-pyrimidinone 5'-phosphate reductase</fullName>
        <ecNumber evidence="4">1.1.1.302</ecNumber>
    </recommendedName>
    <alternativeName>
        <fullName evidence="10">2,5-diamino-6-(5-phospho-D-ribosylamino)pyrimidin-4(3H)-one reductase</fullName>
    </alternativeName>
    <alternativeName>
        <fullName evidence="9">2,5-diamino-6-ribitylamino-4(3H)-pyrimidinone 5'-phosphate synthase</fullName>
    </alternativeName>
</protein>
<keyword evidence="8" id="KW-0560">Oxidoreductase</keyword>
<feature type="domain" description="Bacterial bifunctional deaminase-reductase C-terminal" evidence="13">
    <location>
        <begin position="27"/>
        <end position="225"/>
    </location>
</feature>
<comment type="function">
    <text evidence="1">Catalyzes an early step in riboflavin biosynthesis, the NADPH-dependent reduction of the ribose side chain of 2,5-diamino-6-ribosylamino-4(3H)-pyrimidinone 5'-phosphate, yielding 2,5-diamino-6-ribitylamino-4(3H)-pyrimidinone 5'-phosphate.</text>
</comment>
<dbReference type="SUPFAM" id="SSF53597">
    <property type="entry name" value="Dihydrofolate reductase-like"/>
    <property type="match status" value="1"/>
</dbReference>
<evidence type="ECO:0000313" key="15">
    <source>
        <dbReference type="Proteomes" id="UP000789572"/>
    </source>
</evidence>
<evidence type="ECO:0000256" key="7">
    <source>
        <dbReference type="ARBA" id="ARBA00022857"/>
    </source>
</evidence>
<reference evidence="14" key="1">
    <citation type="submission" date="2021-06" db="EMBL/GenBank/DDBJ databases">
        <authorList>
            <person name="Kallberg Y."/>
            <person name="Tangrot J."/>
            <person name="Rosling A."/>
        </authorList>
    </citation>
    <scope>NUCLEOTIDE SEQUENCE</scope>
    <source>
        <strain evidence="14">IA702</strain>
    </source>
</reference>
<dbReference type="InterPro" id="IPR050765">
    <property type="entry name" value="Riboflavin_Biosynth_HTPR"/>
</dbReference>
<evidence type="ECO:0000256" key="3">
    <source>
        <dbReference type="ARBA" id="ARBA00009723"/>
    </source>
</evidence>
<evidence type="ECO:0000256" key="1">
    <source>
        <dbReference type="ARBA" id="ARBA00003555"/>
    </source>
</evidence>
<evidence type="ECO:0000256" key="2">
    <source>
        <dbReference type="ARBA" id="ARBA00005104"/>
    </source>
</evidence>
<proteinExistence type="inferred from homology"/>
<evidence type="ECO:0000256" key="9">
    <source>
        <dbReference type="ARBA" id="ARBA00030073"/>
    </source>
</evidence>
<dbReference type="EMBL" id="CAJVPJ010000281">
    <property type="protein sequence ID" value="CAG8505952.1"/>
    <property type="molecule type" value="Genomic_DNA"/>
</dbReference>